<name>S4P3J2_9NEOP</name>
<keyword evidence="1" id="KW-0812">Transmembrane</keyword>
<reference evidence="2" key="2">
    <citation type="submission" date="2013-05" db="EMBL/GenBank/DDBJ databases">
        <authorList>
            <person name="Carter J.-M."/>
            <person name="Baker S.C."/>
            <person name="Pink R."/>
            <person name="Carter D.R.F."/>
            <person name="Collins A."/>
            <person name="Tomlin J."/>
            <person name="Gibbs M."/>
            <person name="Breuker C.J."/>
        </authorList>
    </citation>
    <scope>NUCLEOTIDE SEQUENCE</scope>
    <source>
        <tissue evidence="2">Ovary</tissue>
    </source>
</reference>
<reference evidence="2" key="1">
    <citation type="journal article" date="2013" name="BMC Genomics">
        <title>Unscrambling butterfly oogenesis.</title>
        <authorList>
            <person name="Carter J.M."/>
            <person name="Baker S.C."/>
            <person name="Pink R."/>
            <person name="Carter D.R."/>
            <person name="Collins A."/>
            <person name="Tomlin J."/>
            <person name="Gibbs M."/>
            <person name="Breuker C.J."/>
        </authorList>
    </citation>
    <scope>NUCLEOTIDE SEQUENCE</scope>
    <source>
        <tissue evidence="2">Ovary</tissue>
    </source>
</reference>
<dbReference type="EMBL" id="GAIX01009477">
    <property type="protein sequence ID" value="JAA83083.1"/>
    <property type="molecule type" value="Transcribed_RNA"/>
</dbReference>
<protein>
    <submittedName>
        <fullName evidence="2">Uncharacterized protein</fullName>
    </submittedName>
</protein>
<organism evidence="2">
    <name type="scientific">Pararge aegeria</name>
    <name type="common">speckled wood butterfly</name>
    <dbReference type="NCBI Taxonomy" id="116150"/>
    <lineage>
        <taxon>Eukaryota</taxon>
        <taxon>Metazoa</taxon>
        <taxon>Ecdysozoa</taxon>
        <taxon>Arthropoda</taxon>
        <taxon>Hexapoda</taxon>
        <taxon>Insecta</taxon>
        <taxon>Pterygota</taxon>
        <taxon>Neoptera</taxon>
        <taxon>Endopterygota</taxon>
        <taxon>Lepidoptera</taxon>
        <taxon>Glossata</taxon>
        <taxon>Ditrysia</taxon>
        <taxon>Papilionoidea</taxon>
        <taxon>Nymphalidae</taxon>
        <taxon>Satyrinae</taxon>
        <taxon>Satyrini</taxon>
        <taxon>Parargina</taxon>
        <taxon>Pararge</taxon>
    </lineage>
</organism>
<evidence type="ECO:0000313" key="2">
    <source>
        <dbReference type="EMBL" id="JAA83083.1"/>
    </source>
</evidence>
<proteinExistence type="predicted"/>
<keyword evidence="1" id="KW-0472">Membrane</keyword>
<dbReference type="AlphaFoldDB" id="S4P3J2"/>
<evidence type="ECO:0000256" key="1">
    <source>
        <dbReference type="SAM" id="Phobius"/>
    </source>
</evidence>
<accession>S4P3J2</accession>
<sequence length="68" mass="7873">MLPKLPWERHVLRVNQTHRSSYLFACILTMTLGAAFNGHMEIEPATKFRHVSRVLTDVSTRVRILIGR</sequence>
<feature type="transmembrane region" description="Helical" evidence="1">
    <location>
        <begin position="20"/>
        <end position="40"/>
    </location>
</feature>
<keyword evidence="1" id="KW-1133">Transmembrane helix</keyword>